<dbReference type="Pfam" id="PF12833">
    <property type="entry name" value="HTH_18"/>
    <property type="match status" value="1"/>
</dbReference>
<sequence>MEKHVLYPGIELLFFDVKGETLPYHHEALDTIMEINYCKSGRIGWSIGNGNNVYLGPGDFSLHTMKTCAACNITLPNGSYEGLTILVDLKRLDQNPSELLSGTGITGEFLYGKFCDRGYSLSLSGNEETECIFRPFFEEVSELKTVYWKIKTVELLLFLSKLEIKEKEQISEYQSEQIDIIRKIHEQMVHNMNQRFTIEYLSKEYLMNPTTLKQVFKAVYGTSIAAHVKGHRMEEAARLLVTTDDSIAEIADQVGYTSQSKFTTAFKEYFGELPTEYRKRNCGH</sequence>
<keyword evidence="1" id="KW-0805">Transcription regulation</keyword>
<dbReference type="InterPro" id="IPR053142">
    <property type="entry name" value="PchR_regulatory_protein"/>
</dbReference>
<dbReference type="InterPro" id="IPR018062">
    <property type="entry name" value="HTH_AraC-typ_CS"/>
</dbReference>
<feature type="domain" description="HTH araC/xylS-type" evidence="4">
    <location>
        <begin position="182"/>
        <end position="280"/>
    </location>
</feature>
<dbReference type="PRINTS" id="PR00032">
    <property type="entry name" value="HTHARAC"/>
</dbReference>
<dbReference type="InterPro" id="IPR018060">
    <property type="entry name" value="HTH_AraC"/>
</dbReference>
<name>A0ABY7A883_9FIRM</name>
<dbReference type="RefSeq" id="WP_268114529.1">
    <property type="nucleotide sequence ID" value="NZ_CP113524.1"/>
</dbReference>
<organism evidence="5 6">
    <name type="scientific">Lacrimispora xylanolytica</name>
    <dbReference type="NCBI Taxonomy" id="29375"/>
    <lineage>
        <taxon>Bacteria</taxon>
        <taxon>Bacillati</taxon>
        <taxon>Bacillota</taxon>
        <taxon>Clostridia</taxon>
        <taxon>Lachnospirales</taxon>
        <taxon>Lachnospiraceae</taxon>
        <taxon>Lacrimispora</taxon>
    </lineage>
</organism>
<dbReference type="PANTHER" id="PTHR47893">
    <property type="entry name" value="REGULATORY PROTEIN PCHR"/>
    <property type="match status" value="1"/>
</dbReference>
<dbReference type="InterPro" id="IPR009057">
    <property type="entry name" value="Homeodomain-like_sf"/>
</dbReference>
<evidence type="ECO:0000256" key="2">
    <source>
        <dbReference type="ARBA" id="ARBA00023125"/>
    </source>
</evidence>
<evidence type="ECO:0000256" key="1">
    <source>
        <dbReference type="ARBA" id="ARBA00023015"/>
    </source>
</evidence>
<dbReference type="PROSITE" id="PS01124">
    <property type="entry name" value="HTH_ARAC_FAMILY_2"/>
    <property type="match status" value="1"/>
</dbReference>
<evidence type="ECO:0000256" key="3">
    <source>
        <dbReference type="ARBA" id="ARBA00023163"/>
    </source>
</evidence>
<keyword evidence="6" id="KW-1185">Reference proteome</keyword>
<dbReference type="SMART" id="SM00342">
    <property type="entry name" value="HTH_ARAC"/>
    <property type="match status" value="1"/>
</dbReference>
<evidence type="ECO:0000313" key="6">
    <source>
        <dbReference type="Proteomes" id="UP001163115"/>
    </source>
</evidence>
<dbReference type="InterPro" id="IPR020449">
    <property type="entry name" value="Tscrpt_reg_AraC-type_HTH"/>
</dbReference>
<dbReference type="Proteomes" id="UP001163115">
    <property type="component" value="Chromosome"/>
</dbReference>
<protein>
    <submittedName>
        <fullName evidence="5">AraC family transcriptional regulator</fullName>
    </submittedName>
</protein>
<reference evidence="5" key="1">
    <citation type="submission" date="2022-11" db="EMBL/GenBank/DDBJ databases">
        <title>Lacrimispora xylanolytica sy1, complete genome.</title>
        <authorList>
            <person name="Choi S."/>
        </authorList>
    </citation>
    <scope>NUCLEOTIDE SEQUENCE</scope>
    <source>
        <strain evidence="5">Sy1</strain>
    </source>
</reference>
<dbReference type="SUPFAM" id="SSF46689">
    <property type="entry name" value="Homeodomain-like"/>
    <property type="match status" value="1"/>
</dbReference>
<dbReference type="Gene3D" id="1.10.10.60">
    <property type="entry name" value="Homeodomain-like"/>
    <property type="match status" value="1"/>
</dbReference>
<dbReference type="PROSITE" id="PS00041">
    <property type="entry name" value="HTH_ARAC_FAMILY_1"/>
    <property type="match status" value="1"/>
</dbReference>
<keyword evidence="2" id="KW-0238">DNA-binding</keyword>
<dbReference type="PANTHER" id="PTHR47893:SF1">
    <property type="entry name" value="REGULATORY PROTEIN PCHR"/>
    <property type="match status" value="1"/>
</dbReference>
<gene>
    <name evidence="5" type="ORF">OW255_15085</name>
</gene>
<proteinExistence type="predicted"/>
<keyword evidence="3" id="KW-0804">Transcription</keyword>
<dbReference type="EMBL" id="CP113524">
    <property type="protein sequence ID" value="WAJ22882.1"/>
    <property type="molecule type" value="Genomic_DNA"/>
</dbReference>
<evidence type="ECO:0000313" key="5">
    <source>
        <dbReference type="EMBL" id="WAJ22882.1"/>
    </source>
</evidence>
<evidence type="ECO:0000259" key="4">
    <source>
        <dbReference type="PROSITE" id="PS01124"/>
    </source>
</evidence>
<accession>A0ABY7A883</accession>